<sequence length="616" mass="64841">MPVARSQRHGRDIVAPPPPHAHRSARGKQPPGGFTLTFRAGDPRRRLVAVFIVAMLLFAAVVGRVAYLQTTGSESLRAAGKAQRTTESVLHAQRGTIFARDGGELATSVPSTTIFANPKLVNDPAGEVSLLAAMLHLTVDRQKALLQAFGDKSKSFVYVARQIDDQLANSVLALQLPGIDSVHEDKRIMPSGDVGRSLLGRTDVDGKGTAGLELQYNALLTGLDGERTREHDKNGHSIAGSEATTTDAVPGDDLVLTVDRSLQFQVEQALVTRVSDLKAAGGTVVVMDTVTGEIYAVANVKRGTDDVVAVTPANLAAVEAFEPGSVAKVFSISSVIDTGTASPDSTVQVPYRIVFDKGTKWETTIQDAEQHPTEDMSVRDIIVHSSNIGTLTLAEKVGTQRLHDYMQAFGFGKTTGLGFPDESAGKMKKAKDLQGTEKATVSFGYGYSATALQLVAAVNTVANGGVYIAPKLLKATIGADGKVVETPPSETHRVLQVNSSKVMTSMMQDVVCNGTGTGAQIPGISVAGKTGTAYKLQSAGDYGAAGNRSYRATFVGYFPAQAPRVTILVTIDEPDPTSRDRFGGTAAAPLFTKVAMSAIHELQIVPTPGDTGCTAG</sequence>
<dbReference type="GO" id="GO:0005886">
    <property type="term" value="C:plasma membrane"/>
    <property type="evidence" value="ECO:0007669"/>
    <property type="project" value="TreeGrafter"/>
</dbReference>
<evidence type="ECO:0000313" key="9">
    <source>
        <dbReference type="EMBL" id="CAB4950239.1"/>
    </source>
</evidence>
<feature type="transmembrane region" description="Helical" evidence="4">
    <location>
        <begin position="47"/>
        <end position="67"/>
    </location>
</feature>
<name>A0A6J7LY47_9ZZZZ</name>
<dbReference type="EMBL" id="CAFBOL010000004">
    <property type="protein sequence ID" value="CAB4972948.1"/>
    <property type="molecule type" value="Genomic_DNA"/>
</dbReference>
<dbReference type="EMBL" id="CAEZYF010000015">
    <property type="protein sequence ID" value="CAB4732928.1"/>
    <property type="molecule type" value="Genomic_DNA"/>
</dbReference>
<keyword evidence="2 4" id="KW-0472">Membrane</keyword>
<keyword evidence="4" id="KW-0812">Transmembrane</keyword>
<feature type="domain" description="Penicillin-binding protein transpeptidase" evidence="5">
    <location>
        <begin position="282"/>
        <end position="594"/>
    </location>
</feature>
<feature type="region of interest" description="Disordered" evidence="3">
    <location>
        <begin position="1"/>
        <end position="34"/>
    </location>
</feature>
<dbReference type="SUPFAM" id="SSF56601">
    <property type="entry name" value="beta-lactamase/transpeptidase-like"/>
    <property type="match status" value="1"/>
</dbReference>
<gene>
    <name evidence="8" type="ORF">UFOPK2656_02260</name>
    <name evidence="9" type="ORF">UFOPK3651_02795</name>
    <name evidence="10" type="ORF">UFOPK3931_00280</name>
    <name evidence="7" type="ORF">UFOPK4189_02072</name>
</gene>
<evidence type="ECO:0000259" key="5">
    <source>
        <dbReference type="Pfam" id="PF00905"/>
    </source>
</evidence>
<dbReference type="InterPro" id="IPR050515">
    <property type="entry name" value="Beta-lactam/transpept"/>
</dbReference>
<dbReference type="InterPro" id="IPR012338">
    <property type="entry name" value="Beta-lactam/transpept-like"/>
</dbReference>
<dbReference type="Pfam" id="PF00905">
    <property type="entry name" value="Transpeptidase"/>
    <property type="match status" value="1"/>
</dbReference>
<protein>
    <submittedName>
        <fullName evidence="10">Unannotated protein</fullName>
    </submittedName>
</protein>
<proteinExistence type="predicted"/>
<reference evidence="10" key="1">
    <citation type="submission" date="2020-05" db="EMBL/GenBank/DDBJ databases">
        <authorList>
            <person name="Chiriac C."/>
            <person name="Salcher M."/>
            <person name="Ghai R."/>
            <person name="Kavagutti S V."/>
        </authorList>
    </citation>
    <scope>NUCLEOTIDE SEQUENCE</scope>
</reference>
<evidence type="ECO:0000256" key="3">
    <source>
        <dbReference type="SAM" id="MobiDB-lite"/>
    </source>
</evidence>
<dbReference type="InterPro" id="IPR005311">
    <property type="entry name" value="PBP_dimer"/>
</dbReference>
<dbReference type="GO" id="GO:0071555">
    <property type="term" value="P:cell wall organization"/>
    <property type="evidence" value="ECO:0007669"/>
    <property type="project" value="TreeGrafter"/>
</dbReference>
<evidence type="ECO:0000256" key="2">
    <source>
        <dbReference type="ARBA" id="ARBA00023136"/>
    </source>
</evidence>
<dbReference type="PANTHER" id="PTHR30627">
    <property type="entry name" value="PEPTIDOGLYCAN D,D-TRANSPEPTIDASE"/>
    <property type="match status" value="1"/>
</dbReference>
<evidence type="ECO:0000256" key="1">
    <source>
        <dbReference type="ARBA" id="ARBA00004370"/>
    </source>
</evidence>
<dbReference type="PANTHER" id="PTHR30627:SF1">
    <property type="entry name" value="PEPTIDOGLYCAN D,D-TRANSPEPTIDASE FTSI"/>
    <property type="match status" value="1"/>
</dbReference>
<dbReference type="SUPFAM" id="SSF56519">
    <property type="entry name" value="Penicillin binding protein dimerisation domain"/>
    <property type="match status" value="1"/>
</dbReference>
<dbReference type="Gene3D" id="3.90.1310.10">
    <property type="entry name" value="Penicillin-binding protein 2a (Domain 2)"/>
    <property type="match status" value="1"/>
</dbReference>
<evidence type="ECO:0000313" key="7">
    <source>
        <dbReference type="EMBL" id="CAB4364309.1"/>
    </source>
</evidence>
<dbReference type="EMBL" id="CAFBMT010000021">
    <property type="protein sequence ID" value="CAB4950239.1"/>
    <property type="molecule type" value="Genomic_DNA"/>
</dbReference>
<dbReference type="Pfam" id="PF03717">
    <property type="entry name" value="PBP_dimer"/>
    <property type="match status" value="1"/>
</dbReference>
<accession>A0A6J7LY47</accession>
<dbReference type="GO" id="GO:0008658">
    <property type="term" value="F:penicillin binding"/>
    <property type="evidence" value="ECO:0007669"/>
    <property type="project" value="InterPro"/>
</dbReference>
<evidence type="ECO:0000313" key="10">
    <source>
        <dbReference type="EMBL" id="CAB4972948.1"/>
    </source>
</evidence>
<evidence type="ECO:0000259" key="6">
    <source>
        <dbReference type="Pfam" id="PF03717"/>
    </source>
</evidence>
<keyword evidence="4" id="KW-1133">Transmembrane helix</keyword>
<dbReference type="Gene3D" id="3.30.450.330">
    <property type="match status" value="1"/>
</dbReference>
<comment type="subcellular location">
    <subcellularLocation>
        <location evidence="1">Membrane</location>
    </subcellularLocation>
</comment>
<organism evidence="10">
    <name type="scientific">freshwater metagenome</name>
    <dbReference type="NCBI Taxonomy" id="449393"/>
    <lineage>
        <taxon>unclassified sequences</taxon>
        <taxon>metagenomes</taxon>
        <taxon>ecological metagenomes</taxon>
    </lineage>
</organism>
<evidence type="ECO:0000256" key="4">
    <source>
        <dbReference type="SAM" id="Phobius"/>
    </source>
</evidence>
<evidence type="ECO:0000313" key="8">
    <source>
        <dbReference type="EMBL" id="CAB4732928.1"/>
    </source>
</evidence>
<dbReference type="EMBL" id="CAESGF010000012">
    <property type="protein sequence ID" value="CAB4364309.1"/>
    <property type="molecule type" value="Genomic_DNA"/>
</dbReference>
<dbReference type="Gene3D" id="3.40.710.10">
    <property type="entry name" value="DD-peptidase/beta-lactamase superfamily"/>
    <property type="match status" value="1"/>
</dbReference>
<feature type="domain" description="Penicillin-binding protein dimerisation" evidence="6">
    <location>
        <begin position="91"/>
        <end position="239"/>
    </location>
</feature>
<dbReference type="AlphaFoldDB" id="A0A6J7LY47"/>
<dbReference type="InterPro" id="IPR001460">
    <property type="entry name" value="PCN-bd_Tpept"/>
</dbReference>
<dbReference type="InterPro" id="IPR036138">
    <property type="entry name" value="PBP_dimer_sf"/>
</dbReference>